<evidence type="ECO:0000256" key="4">
    <source>
        <dbReference type="ARBA" id="ARBA00013673"/>
    </source>
</evidence>
<dbReference type="InterPro" id="IPR029026">
    <property type="entry name" value="tRNA_m1G_MTases_N"/>
</dbReference>
<protein>
    <recommendedName>
        <fullName evidence="4 12">Ribosomal RNA small subunit methyltransferase E</fullName>
        <ecNumber evidence="3 12">2.1.1.193</ecNumber>
    </recommendedName>
</protein>
<evidence type="ECO:0000313" key="15">
    <source>
        <dbReference type="EMBL" id="MBB6334963.1"/>
    </source>
</evidence>
<organism evidence="15 16">
    <name type="scientific">Schaalia hyovaginalis</name>
    <dbReference type="NCBI Taxonomy" id="29316"/>
    <lineage>
        <taxon>Bacteria</taxon>
        <taxon>Bacillati</taxon>
        <taxon>Actinomycetota</taxon>
        <taxon>Actinomycetes</taxon>
        <taxon>Actinomycetales</taxon>
        <taxon>Actinomycetaceae</taxon>
        <taxon>Schaalia</taxon>
    </lineage>
</organism>
<dbReference type="NCBIfam" id="NF008693">
    <property type="entry name" value="PRK11713.2-3"/>
    <property type="match status" value="1"/>
</dbReference>
<dbReference type="InterPro" id="IPR015947">
    <property type="entry name" value="PUA-like_sf"/>
</dbReference>
<dbReference type="PANTHER" id="PTHR30027:SF3">
    <property type="entry name" value="16S RRNA (URACIL(1498)-N(3))-METHYLTRANSFERASE"/>
    <property type="match status" value="1"/>
</dbReference>
<dbReference type="Gene3D" id="3.40.1280.10">
    <property type="match status" value="1"/>
</dbReference>
<name>A0A923E2T4_9ACTO</name>
<evidence type="ECO:0000256" key="2">
    <source>
        <dbReference type="ARBA" id="ARBA00005528"/>
    </source>
</evidence>
<dbReference type="PANTHER" id="PTHR30027">
    <property type="entry name" value="RIBOSOMAL RNA SMALL SUBUNIT METHYLTRANSFERASE E"/>
    <property type="match status" value="1"/>
</dbReference>
<dbReference type="SUPFAM" id="SSF88697">
    <property type="entry name" value="PUA domain-like"/>
    <property type="match status" value="1"/>
</dbReference>
<dbReference type="InterPro" id="IPR029028">
    <property type="entry name" value="Alpha/beta_knot_MTases"/>
</dbReference>
<evidence type="ECO:0000256" key="10">
    <source>
        <dbReference type="ARBA" id="ARBA00025699"/>
    </source>
</evidence>
<dbReference type="Pfam" id="PF20260">
    <property type="entry name" value="PUA_4"/>
    <property type="match status" value="1"/>
</dbReference>
<evidence type="ECO:0000313" key="16">
    <source>
        <dbReference type="Proteomes" id="UP000617426"/>
    </source>
</evidence>
<keyword evidence="6 12" id="KW-0698">rRNA processing</keyword>
<feature type="domain" description="Ribosomal RNA small subunit methyltransferase E methyltransferase" evidence="13">
    <location>
        <begin position="82"/>
        <end position="250"/>
    </location>
</feature>
<dbReference type="InterPro" id="IPR006700">
    <property type="entry name" value="RsmE"/>
</dbReference>
<comment type="similarity">
    <text evidence="2 12">Belongs to the RNA methyltransferase RsmE family.</text>
</comment>
<sequence length="257" mass="26980">MTRPVFFFEDRGLVEAAPGDIVSLDGDEGRHAGAVKRIGAGEEIDLVDGRGTRAVCAVLAADPKGLSLRVLRLDREPGVEPRLLLVQALAKGGRDEQAIETCTEIGIDEVIPWQSDRAIVRWSGPKAVKGRAKWVSVVRAAAKQARRAFIPEVAEVLDTKALLAFVRDATDSGSLVLLCHEEARAPLTGLIASDPDRFRDAPSLVVLVGPEGGVSPKETADLVEAGAILIGLGGNVLRSSTAGAVCVTLLAAAASRI</sequence>
<dbReference type="InterPro" id="IPR046886">
    <property type="entry name" value="RsmE_MTase_dom"/>
</dbReference>
<comment type="catalytic activity">
    <reaction evidence="11 12">
        <text>uridine(1498) in 16S rRNA + S-adenosyl-L-methionine = N(3)-methyluridine(1498) in 16S rRNA + S-adenosyl-L-homocysteine + H(+)</text>
        <dbReference type="Rhea" id="RHEA:42920"/>
        <dbReference type="Rhea" id="RHEA-COMP:10283"/>
        <dbReference type="Rhea" id="RHEA-COMP:10284"/>
        <dbReference type="ChEBI" id="CHEBI:15378"/>
        <dbReference type="ChEBI" id="CHEBI:57856"/>
        <dbReference type="ChEBI" id="CHEBI:59789"/>
        <dbReference type="ChEBI" id="CHEBI:65315"/>
        <dbReference type="ChEBI" id="CHEBI:74502"/>
        <dbReference type="EC" id="2.1.1.193"/>
    </reaction>
</comment>
<keyword evidence="5 12" id="KW-0963">Cytoplasm</keyword>
<accession>A0A923E2T4</accession>
<dbReference type="NCBIfam" id="TIGR00046">
    <property type="entry name" value="RsmE family RNA methyltransferase"/>
    <property type="match status" value="1"/>
</dbReference>
<evidence type="ECO:0000256" key="5">
    <source>
        <dbReference type="ARBA" id="ARBA00022490"/>
    </source>
</evidence>
<evidence type="ECO:0000256" key="1">
    <source>
        <dbReference type="ARBA" id="ARBA00004496"/>
    </source>
</evidence>
<dbReference type="Gene3D" id="2.40.240.20">
    <property type="entry name" value="Hypothetical PUA domain-like, domain 1"/>
    <property type="match status" value="1"/>
</dbReference>
<evidence type="ECO:0000256" key="3">
    <source>
        <dbReference type="ARBA" id="ARBA00012328"/>
    </source>
</evidence>
<reference evidence="15" key="1">
    <citation type="submission" date="2020-08" db="EMBL/GenBank/DDBJ databases">
        <title>Sequencing the genomes of 1000 actinobacteria strains.</title>
        <authorList>
            <person name="Klenk H.-P."/>
        </authorList>
    </citation>
    <scope>NUCLEOTIDE SEQUENCE</scope>
    <source>
        <strain evidence="15">DSM 10695</strain>
    </source>
</reference>
<evidence type="ECO:0000256" key="7">
    <source>
        <dbReference type="ARBA" id="ARBA00022603"/>
    </source>
</evidence>
<dbReference type="GO" id="GO:0005737">
    <property type="term" value="C:cytoplasm"/>
    <property type="evidence" value="ECO:0007669"/>
    <property type="project" value="UniProtKB-SubCell"/>
</dbReference>
<evidence type="ECO:0000256" key="6">
    <source>
        <dbReference type="ARBA" id="ARBA00022552"/>
    </source>
</evidence>
<evidence type="ECO:0000256" key="11">
    <source>
        <dbReference type="ARBA" id="ARBA00047944"/>
    </source>
</evidence>
<evidence type="ECO:0000256" key="12">
    <source>
        <dbReference type="PIRNR" id="PIRNR015601"/>
    </source>
</evidence>
<keyword evidence="8 12" id="KW-0808">Transferase</keyword>
<dbReference type="PIRSF" id="PIRSF015601">
    <property type="entry name" value="MTase_slr0722"/>
    <property type="match status" value="1"/>
</dbReference>
<comment type="subcellular location">
    <subcellularLocation>
        <location evidence="1 12">Cytoplasm</location>
    </subcellularLocation>
</comment>
<evidence type="ECO:0000259" key="13">
    <source>
        <dbReference type="Pfam" id="PF04452"/>
    </source>
</evidence>
<comment type="function">
    <text evidence="10 12">Specifically methylates the N3 position of the uracil ring of uridine 1498 (m3U1498) in 16S rRNA. Acts on the fully assembled 30S ribosomal subunit.</text>
</comment>
<dbReference type="Pfam" id="PF04452">
    <property type="entry name" value="Methyltrans_RNA"/>
    <property type="match status" value="1"/>
</dbReference>
<evidence type="ECO:0000256" key="8">
    <source>
        <dbReference type="ARBA" id="ARBA00022679"/>
    </source>
</evidence>
<dbReference type="GO" id="GO:0070042">
    <property type="term" value="F:rRNA (uridine-N3-)-methyltransferase activity"/>
    <property type="evidence" value="ECO:0007669"/>
    <property type="project" value="TreeGrafter"/>
</dbReference>
<feature type="domain" description="Ribosomal RNA small subunit methyltransferase E PUA-like" evidence="14">
    <location>
        <begin position="24"/>
        <end position="70"/>
    </location>
</feature>
<dbReference type="EMBL" id="JACHMK010000001">
    <property type="protein sequence ID" value="MBB6334963.1"/>
    <property type="molecule type" value="Genomic_DNA"/>
</dbReference>
<gene>
    <name evidence="15" type="ORF">HD592_001528</name>
</gene>
<keyword evidence="7 12" id="KW-0489">Methyltransferase</keyword>
<proteinExistence type="inferred from homology"/>
<dbReference type="EC" id="2.1.1.193" evidence="3 12"/>
<dbReference type="RefSeq" id="WP_184453055.1">
    <property type="nucleotide sequence ID" value="NZ_JACHMK010000001.1"/>
</dbReference>
<dbReference type="AlphaFoldDB" id="A0A923E2T4"/>
<evidence type="ECO:0000256" key="9">
    <source>
        <dbReference type="ARBA" id="ARBA00022691"/>
    </source>
</evidence>
<dbReference type="SUPFAM" id="SSF75217">
    <property type="entry name" value="alpha/beta knot"/>
    <property type="match status" value="1"/>
</dbReference>
<dbReference type="GO" id="GO:0070475">
    <property type="term" value="P:rRNA base methylation"/>
    <property type="evidence" value="ECO:0007669"/>
    <property type="project" value="TreeGrafter"/>
</dbReference>
<evidence type="ECO:0000259" key="14">
    <source>
        <dbReference type="Pfam" id="PF20260"/>
    </source>
</evidence>
<dbReference type="Proteomes" id="UP000617426">
    <property type="component" value="Unassembled WGS sequence"/>
</dbReference>
<keyword evidence="16" id="KW-1185">Reference proteome</keyword>
<comment type="caution">
    <text evidence="15">The sequence shown here is derived from an EMBL/GenBank/DDBJ whole genome shotgun (WGS) entry which is preliminary data.</text>
</comment>
<dbReference type="InterPro" id="IPR046887">
    <property type="entry name" value="RsmE_PUA-like"/>
</dbReference>
<keyword evidence="9 12" id="KW-0949">S-adenosyl-L-methionine</keyword>
<dbReference type="CDD" id="cd18084">
    <property type="entry name" value="RsmE-like"/>
    <property type="match status" value="1"/>
</dbReference>